<feature type="region of interest" description="Disordered" evidence="7">
    <location>
        <begin position="218"/>
        <end position="259"/>
    </location>
</feature>
<feature type="transmembrane region" description="Helical" evidence="8">
    <location>
        <begin position="38"/>
        <end position="64"/>
    </location>
</feature>
<gene>
    <name evidence="9" type="ORF">GNZ13_15580</name>
</gene>
<dbReference type="GO" id="GO:0015250">
    <property type="term" value="F:water channel activity"/>
    <property type="evidence" value="ECO:0007669"/>
    <property type="project" value="TreeGrafter"/>
</dbReference>
<feature type="transmembrane region" description="Helical" evidence="8">
    <location>
        <begin position="7"/>
        <end position="26"/>
    </location>
</feature>
<feature type="compositionally biased region" description="Basic and acidic residues" evidence="7">
    <location>
        <begin position="228"/>
        <end position="244"/>
    </location>
</feature>
<dbReference type="InterPro" id="IPR023271">
    <property type="entry name" value="Aquaporin-like"/>
</dbReference>
<evidence type="ECO:0000313" key="9">
    <source>
        <dbReference type="EMBL" id="NPT55976.1"/>
    </source>
</evidence>
<evidence type="ECO:0000256" key="5">
    <source>
        <dbReference type="ARBA" id="ARBA00023136"/>
    </source>
</evidence>
<evidence type="ECO:0000256" key="7">
    <source>
        <dbReference type="SAM" id="MobiDB-lite"/>
    </source>
</evidence>
<dbReference type="PRINTS" id="PR00783">
    <property type="entry name" value="MINTRINSICP"/>
</dbReference>
<keyword evidence="6" id="KW-0813">Transport</keyword>
<comment type="similarity">
    <text evidence="2 6">Belongs to the MIP/aquaporin (TC 1.A.8) family.</text>
</comment>
<keyword evidence="5 8" id="KW-0472">Membrane</keyword>
<evidence type="ECO:0000256" key="1">
    <source>
        <dbReference type="ARBA" id="ARBA00004141"/>
    </source>
</evidence>
<keyword evidence="3 6" id="KW-0812">Transmembrane</keyword>
<comment type="subcellular location">
    <subcellularLocation>
        <location evidence="1">Membrane</location>
        <topology evidence="1">Multi-pass membrane protein</topology>
    </subcellularLocation>
</comment>
<dbReference type="Gene3D" id="1.20.1080.10">
    <property type="entry name" value="Glycerol uptake facilitator protein"/>
    <property type="match status" value="1"/>
</dbReference>
<dbReference type="PANTHER" id="PTHR19139:SF199">
    <property type="entry name" value="MIP17260P"/>
    <property type="match status" value="1"/>
</dbReference>
<name>A0A972NLW7_9BURK</name>
<dbReference type="SUPFAM" id="SSF81338">
    <property type="entry name" value="Aquaporin-like"/>
    <property type="match status" value="1"/>
</dbReference>
<keyword evidence="4 8" id="KW-1133">Transmembrane helix</keyword>
<sequence>MRLRHAVAAEFFGSALLLATVVGSGIMGERLAGGNVAIALLANTLATGAGLVALIATFISISGAHFNPLVTLAEVCLGKLRWKHAGAYVAAQAIGAIAGVIAAHGMFDLPLIEASRHIRTGPSQWWSEVVASFGLLTVILNVAKRRIEFVPVAVGGYITAAYWFTASTSFANPTVAIARSLTDTFAGIRPIDAPGFIVSELAGGALAILLFRWMERSRDPSGSAPEAVNKEGASDDAGRLREETAEQIDVAGLGGGQRR</sequence>
<dbReference type="GO" id="GO:0005886">
    <property type="term" value="C:plasma membrane"/>
    <property type="evidence" value="ECO:0007669"/>
    <property type="project" value="TreeGrafter"/>
</dbReference>
<dbReference type="Proteomes" id="UP000655523">
    <property type="component" value="Unassembled WGS sequence"/>
</dbReference>
<evidence type="ECO:0000256" key="6">
    <source>
        <dbReference type="RuleBase" id="RU000477"/>
    </source>
</evidence>
<keyword evidence="10" id="KW-1185">Reference proteome</keyword>
<comment type="caution">
    <text evidence="9">The sequence shown here is derived from an EMBL/GenBank/DDBJ whole genome shotgun (WGS) entry which is preliminary data.</text>
</comment>
<accession>A0A972NLW7</accession>
<reference evidence="9 10" key="1">
    <citation type="submission" date="2019-11" db="EMBL/GenBank/DDBJ databases">
        <title>Metabolism of dissolved organic matter in forest soils.</title>
        <authorList>
            <person name="Cyle K.T."/>
            <person name="Wilhelm R.C."/>
            <person name="Martinez C.E."/>
        </authorList>
    </citation>
    <scope>NUCLEOTIDE SEQUENCE [LARGE SCALE GENOMIC DNA]</scope>
    <source>
        <strain evidence="9 10">5N</strain>
    </source>
</reference>
<dbReference type="InterPro" id="IPR000425">
    <property type="entry name" value="MIP"/>
</dbReference>
<dbReference type="InterPro" id="IPR034294">
    <property type="entry name" value="Aquaporin_transptr"/>
</dbReference>
<dbReference type="PANTHER" id="PTHR19139">
    <property type="entry name" value="AQUAPORIN TRANSPORTER"/>
    <property type="match status" value="1"/>
</dbReference>
<evidence type="ECO:0000256" key="4">
    <source>
        <dbReference type="ARBA" id="ARBA00022989"/>
    </source>
</evidence>
<evidence type="ECO:0000313" key="10">
    <source>
        <dbReference type="Proteomes" id="UP000655523"/>
    </source>
</evidence>
<organism evidence="9 10">
    <name type="scientific">Paraburkholderia elongata</name>
    <dbReference type="NCBI Taxonomy" id="2675747"/>
    <lineage>
        <taxon>Bacteria</taxon>
        <taxon>Pseudomonadati</taxon>
        <taxon>Pseudomonadota</taxon>
        <taxon>Betaproteobacteria</taxon>
        <taxon>Burkholderiales</taxon>
        <taxon>Burkholderiaceae</taxon>
        <taxon>Paraburkholderia</taxon>
    </lineage>
</organism>
<feature type="transmembrane region" description="Helical" evidence="8">
    <location>
        <begin position="150"/>
        <end position="171"/>
    </location>
</feature>
<dbReference type="EMBL" id="WOEZ01000077">
    <property type="protein sequence ID" value="NPT55976.1"/>
    <property type="molecule type" value="Genomic_DNA"/>
</dbReference>
<feature type="transmembrane region" description="Helical" evidence="8">
    <location>
        <begin position="125"/>
        <end position="143"/>
    </location>
</feature>
<protein>
    <submittedName>
        <fullName evidence="9">Aquaporin family protein</fullName>
    </submittedName>
</protein>
<evidence type="ECO:0000256" key="3">
    <source>
        <dbReference type="ARBA" id="ARBA00022692"/>
    </source>
</evidence>
<evidence type="ECO:0000256" key="8">
    <source>
        <dbReference type="SAM" id="Phobius"/>
    </source>
</evidence>
<dbReference type="RefSeq" id="WP_172165850.1">
    <property type="nucleotide sequence ID" value="NZ_WOEZ01000077.1"/>
</dbReference>
<dbReference type="AlphaFoldDB" id="A0A972NLW7"/>
<evidence type="ECO:0000256" key="2">
    <source>
        <dbReference type="ARBA" id="ARBA00006175"/>
    </source>
</evidence>
<proteinExistence type="inferred from homology"/>
<feature type="transmembrane region" description="Helical" evidence="8">
    <location>
        <begin position="85"/>
        <end position="105"/>
    </location>
</feature>
<dbReference type="Pfam" id="PF00230">
    <property type="entry name" value="MIP"/>
    <property type="match status" value="1"/>
</dbReference>
<feature type="transmembrane region" description="Helical" evidence="8">
    <location>
        <begin position="191"/>
        <end position="211"/>
    </location>
</feature>